<organism evidence="5 6">
    <name type="scientific">Kingella pumchi</name>
    <dbReference type="NCBI Taxonomy" id="2779506"/>
    <lineage>
        <taxon>Bacteria</taxon>
        <taxon>Pseudomonadati</taxon>
        <taxon>Pseudomonadota</taxon>
        <taxon>Betaproteobacteria</taxon>
        <taxon>Neisseriales</taxon>
        <taxon>Neisseriaceae</taxon>
        <taxon>Kingella</taxon>
    </lineage>
</organism>
<dbReference type="InterPro" id="IPR036388">
    <property type="entry name" value="WH-like_DNA-bd_sf"/>
</dbReference>
<dbReference type="PANTHER" id="PTHR30154">
    <property type="entry name" value="LEUCINE-RESPONSIVE REGULATORY PROTEIN"/>
    <property type="match status" value="1"/>
</dbReference>
<dbReference type="Gene3D" id="3.30.70.920">
    <property type="match status" value="1"/>
</dbReference>
<evidence type="ECO:0000313" key="5">
    <source>
        <dbReference type="EMBL" id="MCG6504079.1"/>
    </source>
</evidence>
<proteinExistence type="predicted"/>
<gene>
    <name evidence="5" type="ORF">MB824_06190</name>
</gene>
<evidence type="ECO:0000259" key="4">
    <source>
        <dbReference type="PROSITE" id="PS50956"/>
    </source>
</evidence>
<dbReference type="PROSITE" id="PS50956">
    <property type="entry name" value="HTH_ASNC_2"/>
    <property type="match status" value="1"/>
</dbReference>
<dbReference type="SUPFAM" id="SSF54909">
    <property type="entry name" value="Dimeric alpha+beta barrel"/>
    <property type="match status" value="1"/>
</dbReference>
<dbReference type="Gene3D" id="1.10.10.10">
    <property type="entry name" value="Winged helix-like DNA-binding domain superfamily/Winged helix DNA-binding domain"/>
    <property type="match status" value="1"/>
</dbReference>
<keyword evidence="6" id="KW-1185">Reference proteome</keyword>
<dbReference type="InterPro" id="IPR000485">
    <property type="entry name" value="AsnC-type_HTH_dom"/>
</dbReference>
<protein>
    <submittedName>
        <fullName evidence="5">Lrp/AsnC family transcriptional regulator</fullName>
    </submittedName>
</protein>
<comment type="caution">
    <text evidence="5">The sequence shown here is derived from an EMBL/GenBank/DDBJ whole genome shotgun (WGS) entry which is preliminary data.</text>
</comment>
<sequence>MKKFDDKISQSILAKLRENSRISWQQLGAAVHLSPQACAERVRQMQDAGVIGGFTLRENRPRHFITVLMAHNRFAEFERFLHSESGIESADKTSGDGCYHIVYTADTPAELEVFLARLSPHGRYRVASGLKRVVG</sequence>
<dbReference type="RefSeq" id="WP_238746911.1">
    <property type="nucleotide sequence ID" value="NZ_JAKOOW010000024.1"/>
</dbReference>
<evidence type="ECO:0000256" key="1">
    <source>
        <dbReference type="ARBA" id="ARBA00023015"/>
    </source>
</evidence>
<evidence type="ECO:0000313" key="6">
    <source>
        <dbReference type="Proteomes" id="UP001298424"/>
    </source>
</evidence>
<dbReference type="EMBL" id="JAKOOW010000024">
    <property type="protein sequence ID" value="MCG6504079.1"/>
    <property type="molecule type" value="Genomic_DNA"/>
</dbReference>
<dbReference type="Pfam" id="PF13404">
    <property type="entry name" value="HTH_AsnC-type"/>
    <property type="match status" value="1"/>
</dbReference>
<reference evidence="5 6" key="1">
    <citation type="submission" date="2022-02" db="EMBL/GenBank/DDBJ databases">
        <title>Genome sequence data of Kingella unionensis sp. nov. strain CICC 24913 (CCUG 75125).</title>
        <authorList>
            <person name="Xiao M."/>
        </authorList>
    </citation>
    <scope>NUCLEOTIDE SEQUENCE [LARGE SCALE GENOMIC DNA]</scope>
    <source>
        <strain evidence="5 6">CICC 24913</strain>
    </source>
</reference>
<keyword evidence="3" id="KW-0804">Transcription</keyword>
<keyword evidence="2" id="KW-0238">DNA-binding</keyword>
<dbReference type="SUPFAM" id="SSF46785">
    <property type="entry name" value="Winged helix' DNA-binding domain"/>
    <property type="match status" value="1"/>
</dbReference>
<dbReference type="PRINTS" id="PR00033">
    <property type="entry name" value="HTHASNC"/>
</dbReference>
<dbReference type="Proteomes" id="UP001298424">
    <property type="component" value="Unassembled WGS sequence"/>
</dbReference>
<dbReference type="PANTHER" id="PTHR30154:SF34">
    <property type="entry name" value="TRANSCRIPTIONAL REGULATOR AZLB"/>
    <property type="match status" value="1"/>
</dbReference>
<accession>A0ABS9NMQ0</accession>
<dbReference type="InterPro" id="IPR036390">
    <property type="entry name" value="WH_DNA-bd_sf"/>
</dbReference>
<evidence type="ECO:0000256" key="3">
    <source>
        <dbReference type="ARBA" id="ARBA00023163"/>
    </source>
</evidence>
<evidence type="ECO:0000256" key="2">
    <source>
        <dbReference type="ARBA" id="ARBA00023125"/>
    </source>
</evidence>
<keyword evidence="1" id="KW-0805">Transcription regulation</keyword>
<feature type="domain" description="HTH asnC-type" evidence="4">
    <location>
        <begin position="6"/>
        <end position="57"/>
    </location>
</feature>
<dbReference type="SMART" id="SM00344">
    <property type="entry name" value="HTH_ASNC"/>
    <property type="match status" value="1"/>
</dbReference>
<dbReference type="InterPro" id="IPR011008">
    <property type="entry name" value="Dimeric_a/b-barrel"/>
</dbReference>
<name>A0ABS9NMQ0_9NEIS</name>
<dbReference type="InterPro" id="IPR019888">
    <property type="entry name" value="Tscrpt_reg_AsnC-like"/>
</dbReference>